<dbReference type="Proteomes" id="UP001158576">
    <property type="component" value="Chromosome 2"/>
</dbReference>
<protein>
    <submittedName>
        <fullName evidence="2">Oidioi.mRNA.OKI2018_I69.chr2.g8095.t1.cds</fullName>
    </submittedName>
</protein>
<feature type="compositionally biased region" description="Acidic residues" evidence="1">
    <location>
        <begin position="1413"/>
        <end position="1422"/>
    </location>
</feature>
<dbReference type="EMBL" id="OU015567">
    <property type="protein sequence ID" value="CAG5114010.1"/>
    <property type="molecule type" value="Genomic_DNA"/>
</dbReference>
<feature type="region of interest" description="Disordered" evidence="1">
    <location>
        <begin position="1372"/>
        <end position="1440"/>
    </location>
</feature>
<evidence type="ECO:0000256" key="1">
    <source>
        <dbReference type="SAM" id="MobiDB-lite"/>
    </source>
</evidence>
<feature type="compositionally biased region" description="Low complexity" evidence="1">
    <location>
        <begin position="770"/>
        <end position="779"/>
    </location>
</feature>
<accession>A0ABN7TCV3</accession>
<organism evidence="2 3">
    <name type="scientific">Oikopleura dioica</name>
    <name type="common">Tunicate</name>
    <dbReference type="NCBI Taxonomy" id="34765"/>
    <lineage>
        <taxon>Eukaryota</taxon>
        <taxon>Metazoa</taxon>
        <taxon>Chordata</taxon>
        <taxon>Tunicata</taxon>
        <taxon>Appendicularia</taxon>
        <taxon>Copelata</taxon>
        <taxon>Oikopleuridae</taxon>
        <taxon>Oikopleura</taxon>
    </lineage>
</organism>
<feature type="compositionally biased region" description="Basic and acidic residues" evidence="1">
    <location>
        <begin position="1298"/>
        <end position="1324"/>
    </location>
</feature>
<feature type="region of interest" description="Disordered" evidence="1">
    <location>
        <begin position="1478"/>
        <end position="1513"/>
    </location>
</feature>
<gene>
    <name evidence="2" type="ORF">OKIOD_LOCUS16860</name>
</gene>
<name>A0ABN7TCV3_OIKDI</name>
<evidence type="ECO:0000313" key="2">
    <source>
        <dbReference type="EMBL" id="CAG5114010.1"/>
    </source>
</evidence>
<sequence>MDAATFIGDRGECWTRVGLIPWNSTNTQNVFLIFNFQIKTGLGPVFDWAKRFTATEQMAEALDEFTVVKVTIIPLEQVVAALVRRKASFKNTVERLEAWVAFQFPDFAFGKKLKWHLPQCDRFASATPHIGTDKNPSLEKVVKYFSTANTTFPSIRMEVTGVDEPEIESDLMQRIHNARIEEALTLFTLTDSDGKLQMIGPEAPMAEVGKRPVPPVYFQEERVDELVRTWDEQFLKPRTPAMGCSTPTINIINTATIDDLVRKVFHKLPKAEATPDRLRDIAAAALMDKIPPPFTKYTSINKLAEVLEHLANIDENTERLELLEKAELILRHEKISTKTDDLWLELAIWGRKILEKMWEWVKKLRTNPFRIPADMVFYEVAKKVSSFNSDEGRMHLSLLGNTLPPSLVATSKRGEFLAIVVDYKTVKVLLLPKFVPKEMGIFEKEFVKVVESLKELASEHISVDLPRLIHGIKNNCVSWNEWRKMVDEIKEWPAVKTCGYWVYRLPNLKSPLAIGLSKTLGPILKDLDDRRFGTICKTWAARFGQDPTHTYERPMVQVEKPFFQPMEWDFLVDNWEEAPVFKKRVDSALMCGAHGCVEMDVDFMSCAKCFQLTSDLLVKENDSLMVPTFKDNKVKTFAIERTTYNQPMDLYNSKMRAQFLRDALALHNPTRNYDIPNKAIVGAAMRRYGNATEIRWGSRELLGNEKLVNAVELVLAEHEHVNDPEFLEAWKTTIPLELMPRLSAERMYIPTPHFRPIVSPTDQEIEDSSSDSASSTMSEQRPLEIREIPSAYTNPEVKPPPLGYYAMAYKQRKGLVLVVRMDESIENTRILNGPTVIKIANGREMVCIDNSTPQAELLAHERAAVEELGFNVGELTQKMRELASYPYQEGKIHGFPELTVLNEYAARYKHVSFVVHADSFILHQHMKLYWQQLRLHRATTEEQNFTITTLRTESEALPQCYFVSKAQAHVKIWRPIRKSLTQKIIWNPKHHDQVKDLEFYGHMVAATYFEPGLAAENLIGLPVRDLFPKIDNQNARIRERIEDGANMLALMFELNDKDQLDSLVVGNGSLSVKSSQWQERFHFSAKQRERMRNHQEKNIRRLQLEGLGMMRNHFPEVFNSAKMTEWLEKKLKPDIRFHSPQIMEGIRKGFLESLHILQTTQNEKNRRVETALEKVFTDRKGEPAETNNPNRRLPIVNWMDANTTGGLGVLRKMEEKKYRISTLFLQENIKEGRPYEEAAKRAKRRREVLEKEMRQLNVHDLQDSLDNEEIKVPKPLKPDSSEYKKFSFTIPVDKRTEEDWRRLEREQEKETEEALKKAAERAEESDSSCTDTEPTTFFFVPDENVQDWGELMCADEKSGSSATASENTTITVINKQPEVQPIQPEEVKSPESGETGDETITTPSRPALASNEVEAEAEEEDSGIQTAPKIDPTQPQGRTTPMFDQIVENVVEADEDTDVRVHYSSDLQGTLEYWNKKAEQPETSGDHPQTSHQGQATETADPTDPEEKKRAEAAEEALVAQVQQLGVNPDELNSREKAVADWLLNGLKIVPSKQNQQLKFQRGMENRVKVSLELEVVPEEVMGAESLVALPPVKEPVAQAQIARRLLPEFGINSPQQTVARSQIVVDLTAQEIRKVHRMALFISDVAVTGRNMEFVEEEAQELCAILHQKPLAVTQTIANFAKEDSALRCDIIRRELAKAVKKLRIQGGIRLWAMDFLPLEEEAEMK</sequence>
<evidence type="ECO:0000313" key="3">
    <source>
        <dbReference type="Proteomes" id="UP001158576"/>
    </source>
</evidence>
<feature type="compositionally biased region" description="Polar residues" evidence="1">
    <location>
        <begin position="1481"/>
        <end position="1500"/>
    </location>
</feature>
<feature type="region of interest" description="Disordered" evidence="1">
    <location>
        <begin position="1298"/>
        <end position="1338"/>
    </location>
</feature>
<reference evidence="2 3" key="1">
    <citation type="submission" date="2021-04" db="EMBL/GenBank/DDBJ databases">
        <authorList>
            <person name="Bliznina A."/>
        </authorList>
    </citation>
    <scope>NUCLEOTIDE SEQUENCE [LARGE SCALE GENOMIC DNA]</scope>
</reference>
<feature type="region of interest" description="Disordered" evidence="1">
    <location>
        <begin position="758"/>
        <end position="794"/>
    </location>
</feature>
<proteinExistence type="predicted"/>
<keyword evidence="3" id="KW-1185">Reference proteome</keyword>